<dbReference type="Gene3D" id="3.30.559.30">
    <property type="entry name" value="Nonribosomal peptide synthetase, condensation domain"/>
    <property type="match status" value="3"/>
</dbReference>
<dbReference type="GO" id="GO:0008610">
    <property type="term" value="P:lipid biosynthetic process"/>
    <property type="evidence" value="ECO:0007669"/>
    <property type="project" value="UniProtKB-ARBA"/>
</dbReference>
<dbReference type="CDD" id="cd17646">
    <property type="entry name" value="A_NRPS_AB3403-like"/>
    <property type="match status" value="1"/>
</dbReference>
<dbReference type="STRING" id="1173022.Cri9333_0279"/>
<dbReference type="InterPro" id="IPR025110">
    <property type="entry name" value="AMP-bd_C"/>
</dbReference>
<feature type="domain" description="Carrier" evidence="8">
    <location>
        <begin position="1032"/>
        <end position="1106"/>
    </location>
</feature>
<organism evidence="9 10">
    <name type="scientific">Crinalium epipsammum PCC 9333</name>
    <dbReference type="NCBI Taxonomy" id="1173022"/>
    <lineage>
        <taxon>Bacteria</taxon>
        <taxon>Bacillati</taxon>
        <taxon>Cyanobacteriota</taxon>
        <taxon>Cyanophyceae</taxon>
        <taxon>Gomontiellales</taxon>
        <taxon>Gomontiellaceae</taxon>
        <taxon>Crinalium</taxon>
    </lineage>
</organism>
<keyword evidence="4" id="KW-0597">Phosphoprotein</keyword>
<dbReference type="PANTHER" id="PTHR45527:SF14">
    <property type="entry name" value="PLIPASTATIN SYNTHASE SUBUNIT B"/>
    <property type="match status" value="1"/>
</dbReference>
<dbReference type="Pfam" id="PF00668">
    <property type="entry name" value="Condensation"/>
    <property type="match status" value="3"/>
</dbReference>
<dbReference type="InterPro" id="IPR010060">
    <property type="entry name" value="NRPS_synth"/>
</dbReference>
<dbReference type="SMART" id="SM01294">
    <property type="entry name" value="PKS_PP_betabranch"/>
    <property type="match status" value="1"/>
</dbReference>
<dbReference type="FunFam" id="2.30.38.10:FF:000001">
    <property type="entry name" value="Non-ribosomal peptide synthetase PvdI"/>
    <property type="match status" value="2"/>
</dbReference>
<comment type="similarity">
    <text evidence="2">Belongs to the ATP-dependent AMP-binding enzyme family.</text>
</comment>
<dbReference type="FunFam" id="3.40.50.980:FF:000002">
    <property type="entry name" value="Enterobactin synthetase component F"/>
    <property type="match status" value="1"/>
</dbReference>
<dbReference type="InterPro" id="IPR036736">
    <property type="entry name" value="ACP-like_sf"/>
</dbReference>
<dbReference type="FunFam" id="3.40.50.980:FF:000001">
    <property type="entry name" value="Non-ribosomal peptide synthetase"/>
    <property type="match status" value="1"/>
</dbReference>
<dbReference type="InterPro" id="IPR006162">
    <property type="entry name" value="Ppantetheine_attach_site"/>
</dbReference>
<dbReference type="InterPro" id="IPR001242">
    <property type="entry name" value="Condensation_dom"/>
</dbReference>
<dbReference type="PROSITE" id="PS00455">
    <property type="entry name" value="AMP_BINDING"/>
    <property type="match status" value="2"/>
</dbReference>
<keyword evidence="5" id="KW-0436">Ligase</keyword>
<dbReference type="KEGG" id="cep:Cri9333_0279"/>
<dbReference type="InterPro" id="IPR020806">
    <property type="entry name" value="PKS_PP-bd"/>
</dbReference>
<dbReference type="FunFam" id="3.30.300.30:FF:000010">
    <property type="entry name" value="Enterobactin synthetase component F"/>
    <property type="match status" value="2"/>
</dbReference>
<evidence type="ECO:0000313" key="9">
    <source>
        <dbReference type="EMBL" id="AFZ11266.1"/>
    </source>
</evidence>
<dbReference type="GO" id="GO:0017000">
    <property type="term" value="P:antibiotic biosynthetic process"/>
    <property type="evidence" value="ECO:0007669"/>
    <property type="project" value="UniProtKB-KW"/>
</dbReference>
<keyword evidence="6" id="KW-0677">Repeat</keyword>
<dbReference type="Gene3D" id="3.30.559.10">
    <property type="entry name" value="Chloramphenicol acetyltransferase-like domain"/>
    <property type="match status" value="3"/>
</dbReference>
<dbReference type="Gene3D" id="1.10.1200.10">
    <property type="entry name" value="ACP-like"/>
    <property type="match status" value="2"/>
</dbReference>
<evidence type="ECO:0000256" key="7">
    <source>
        <dbReference type="ARBA" id="ARBA00023194"/>
    </source>
</evidence>
<keyword evidence="9" id="KW-0413">Isomerase</keyword>
<proteinExistence type="inferred from homology"/>
<dbReference type="Pfam" id="PF00550">
    <property type="entry name" value="PP-binding"/>
    <property type="match status" value="2"/>
</dbReference>
<keyword evidence="10" id="KW-1185">Reference proteome</keyword>
<protein>
    <submittedName>
        <fullName evidence="9">Amino acid adenylation domain protein</fullName>
        <ecNumber evidence="9">5.1.1.12</ecNumber>
    </submittedName>
</protein>
<dbReference type="Proteomes" id="UP000010472">
    <property type="component" value="Chromosome"/>
</dbReference>
<dbReference type="InterPro" id="IPR000873">
    <property type="entry name" value="AMP-dep_synth/lig_dom"/>
</dbReference>
<dbReference type="RefSeq" id="WP_015201408.1">
    <property type="nucleotide sequence ID" value="NC_019753.1"/>
</dbReference>
<dbReference type="OrthoDB" id="9778383at2"/>
<dbReference type="InterPro" id="IPR045851">
    <property type="entry name" value="AMP-bd_C_sf"/>
</dbReference>
<name>K9VTJ6_9CYAN</name>
<gene>
    <name evidence="9" type="ORF">Cri9333_0279</name>
</gene>
<keyword evidence="3" id="KW-0596">Phosphopantetheine</keyword>
<evidence type="ECO:0000256" key="4">
    <source>
        <dbReference type="ARBA" id="ARBA00022553"/>
    </source>
</evidence>
<dbReference type="PROSITE" id="PS50075">
    <property type="entry name" value="CARRIER"/>
    <property type="match status" value="2"/>
</dbReference>
<dbReference type="Gene3D" id="3.40.50.980">
    <property type="match status" value="4"/>
</dbReference>
<dbReference type="InterPro" id="IPR023213">
    <property type="entry name" value="CAT-like_dom_sf"/>
</dbReference>
<dbReference type="Pfam" id="PF13193">
    <property type="entry name" value="AMP-binding_C"/>
    <property type="match status" value="2"/>
</dbReference>
<dbReference type="SMART" id="SM00823">
    <property type="entry name" value="PKS_PP"/>
    <property type="match status" value="2"/>
</dbReference>
<evidence type="ECO:0000313" key="10">
    <source>
        <dbReference type="Proteomes" id="UP000010472"/>
    </source>
</evidence>
<dbReference type="PATRIC" id="fig|1173022.3.peg.301"/>
<dbReference type="FunFam" id="3.40.50.12780:FF:000012">
    <property type="entry name" value="Non-ribosomal peptide synthetase"/>
    <property type="match status" value="2"/>
</dbReference>
<dbReference type="EMBL" id="CP003620">
    <property type="protein sequence ID" value="AFZ11266.1"/>
    <property type="molecule type" value="Genomic_DNA"/>
</dbReference>
<dbReference type="PANTHER" id="PTHR45527">
    <property type="entry name" value="NONRIBOSOMAL PEPTIDE SYNTHETASE"/>
    <property type="match status" value="1"/>
</dbReference>
<evidence type="ECO:0000256" key="3">
    <source>
        <dbReference type="ARBA" id="ARBA00022450"/>
    </source>
</evidence>
<dbReference type="FunFam" id="1.10.1200.10:FF:000005">
    <property type="entry name" value="Nonribosomal peptide synthetase 1"/>
    <property type="match status" value="2"/>
</dbReference>
<reference evidence="9 10" key="1">
    <citation type="submission" date="2012-06" db="EMBL/GenBank/DDBJ databases">
        <title>Finished chromosome of genome of Crinalium epipsammum PCC 9333.</title>
        <authorList>
            <consortium name="US DOE Joint Genome Institute"/>
            <person name="Gugger M."/>
            <person name="Coursin T."/>
            <person name="Rippka R."/>
            <person name="Tandeau De Marsac N."/>
            <person name="Huntemann M."/>
            <person name="Wei C.-L."/>
            <person name="Han J."/>
            <person name="Detter J.C."/>
            <person name="Han C."/>
            <person name="Tapia R."/>
            <person name="Davenport K."/>
            <person name="Daligault H."/>
            <person name="Erkkila T."/>
            <person name="Gu W."/>
            <person name="Munk A.C.C."/>
            <person name="Teshima H."/>
            <person name="Xu Y."/>
            <person name="Chain P."/>
            <person name="Chen A."/>
            <person name="Krypides N."/>
            <person name="Mavromatis K."/>
            <person name="Markowitz V."/>
            <person name="Szeto E."/>
            <person name="Ivanova N."/>
            <person name="Mikhailova N."/>
            <person name="Ovchinnikova G."/>
            <person name="Pagani I."/>
            <person name="Pati A."/>
            <person name="Goodwin L."/>
            <person name="Peters L."/>
            <person name="Pitluck S."/>
            <person name="Woyke T."/>
            <person name="Kerfeld C."/>
        </authorList>
    </citation>
    <scope>NUCLEOTIDE SEQUENCE [LARGE SCALE GENOMIC DNA]</scope>
    <source>
        <strain evidence="9 10">PCC 9333</strain>
    </source>
</reference>
<dbReference type="GO" id="GO:0050157">
    <property type="term" value="F:ornithine racemase activity"/>
    <property type="evidence" value="ECO:0007669"/>
    <property type="project" value="UniProtKB-EC"/>
</dbReference>
<dbReference type="SUPFAM" id="SSF52777">
    <property type="entry name" value="CoA-dependent acyltransferases"/>
    <property type="match status" value="6"/>
</dbReference>
<evidence type="ECO:0000259" key="8">
    <source>
        <dbReference type="PROSITE" id="PS50075"/>
    </source>
</evidence>
<dbReference type="GO" id="GO:0016874">
    <property type="term" value="F:ligase activity"/>
    <property type="evidence" value="ECO:0007669"/>
    <property type="project" value="UniProtKB-KW"/>
</dbReference>
<dbReference type="GO" id="GO:0005829">
    <property type="term" value="C:cytosol"/>
    <property type="evidence" value="ECO:0007669"/>
    <property type="project" value="TreeGrafter"/>
</dbReference>
<dbReference type="FunFam" id="3.30.559.30:FF:000001">
    <property type="entry name" value="Non-ribosomal peptide synthetase"/>
    <property type="match status" value="1"/>
</dbReference>
<dbReference type="GO" id="GO:0043041">
    <property type="term" value="P:amino acid activation for nonribosomal peptide biosynthetic process"/>
    <property type="evidence" value="ECO:0007669"/>
    <property type="project" value="TreeGrafter"/>
</dbReference>
<dbReference type="InterPro" id="IPR009081">
    <property type="entry name" value="PP-bd_ACP"/>
</dbReference>
<dbReference type="InterPro" id="IPR020845">
    <property type="entry name" value="AMP-binding_CS"/>
</dbReference>
<keyword evidence="7" id="KW-0045">Antibiotic biosynthesis</keyword>
<dbReference type="SUPFAM" id="SSF56801">
    <property type="entry name" value="Acetyl-CoA synthetase-like"/>
    <property type="match status" value="2"/>
</dbReference>
<dbReference type="Gene3D" id="3.30.300.30">
    <property type="match status" value="2"/>
</dbReference>
<dbReference type="NCBIfam" id="NF003417">
    <property type="entry name" value="PRK04813.1"/>
    <property type="match status" value="2"/>
</dbReference>
<dbReference type="NCBIfam" id="TIGR01720">
    <property type="entry name" value="NRPS-para261"/>
    <property type="match status" value="1"/>
</dbReference>
<dbReference type="SUPFAM" id="SSF47336">
    <property type="entry name" value="ACP-like"/>
    <property type="match status" value="2"/>
</dbReference>
<sequence length="2676" mass="302825">MISSLETPTDINNLIDAEEVFVLPVSFSQQRLWFLDQLESGNAFYNQSNAVKLTGKVDVVALEKSFNALVERHEILRTTFVKVDDQPMQVIRPNLTLPMSVIDLRGVVEIDSEVERLAVEHARYIFDLTKAPLLKTTLLQVGDEEYVLLITMQHIISDGWSKGIFIKEIAAFYKAFSTGKPAFLPELSIQYADYALWQRDRIKGELLEKHLNYWKNQLQDATPLLELPTDRPRPPIQTYQGAVETLALPKTLTDALKNLSRQKNVTLFMTLIAAFKTLLYRYTGQYDILVGSPIANRQRAELEQLIGLFVNTLVLRTDLSENPSFDELLRRVQQVALDAYAHQDLPFEKLVEELQPERNLSYAPLFQVMFVLHNAPMPPLQLPGLKLEILDIDSKVAQFDLTLHLFDKPEGLTGWFEYSTDLFDRATIQRLIGHFETLLAGIVNNSEQKVSELPILTAAEQQQLLFEWNNTQTDYPLNQCLHELIEAQVEKTPDDIAVVFQNQELTYQELNHRANQLAHYLQKVGVKPETLVGVCMERSLELVIALLGILKAGGAYVPLDPSYPSERLAFMLEDAEFSVILSQQKLVETFPETSLHEDKPQIFCLDTGWQILAQESINNPISNIKPDNLAYVIYTSGSTGKPKGAMNTHKGICNRLLWMQDTYQLTTADRVLQKTPFSFDVSVWEFFLPLLTGARLVVSKPEGHKDRDYLVDAIAQYQITTLHFVPSMLQKFLEAESLDKCQSLQQVMCSGEALPYELQQHFFTKLPKVKLHNLYGPTEAAIDVTFWECQSNSELKIVPIGRPIANTQLYILDSYLQPVPIGIPGELHIGGVGVARGYLNRPELTKEKFIPNLFLTSTLQGEGVGGLGSNLYKTGDLVRYLPDGNIEYLGRIDNQVKIRGFRIELGEIETVLTEHPAVKQSIVITREDRTGTKQLVAYIVFLNRRCEQINADDADVKEDFADLCKKFNVDEFLVNFELDLRRYLKEKLPEYMIPTAFVVLESLPLTHNGKIDRKALPAPNYNREELASNFVAPQTQEEKLLAEIWAQVLGLEKVGVRDNFFALGGDSIRSIQVQSLAQKQGFSFSLHQLFQYQTIYELVQQLQPTTADTTTNLVAAFSLISESDRKKIPENIEDAYPLARLQAGMLFHSQYSEESATYHDIFSFYLKAPFDAEILQEAIENIVNRHPVLRTSFDLKSFSEPLQLVHQTANLALQVEDLQHLSASEQSEKINAWLEAEKQQHFDLSQPGLLRFQIHLRSAKTFQISVSFHHVILDGWSVAAMLTELFQDYLSVEAGYIASLQPELLSKFRDFVVLEREAIASPSYQDYWQTKLSDRNIAKLPRWHSSQRSEIREIRSQQVVISSEICEGIKQLTKSAAVPLKSVLLTAHLRVLSILSGQSDIISGLVVNGRPEQTDGEKVLGMFLNTLPFRLQLTGGTWTELVQQVFAAESELLPYRCYPLAELQKYSGGQPLFEAAFNFVNFHVYQGLQDFPEIEVLDARVFEATDIPLFTDFSVDPFSQQVKIILQYDAQEFCVEQIDAIALYYLRCLEAMAKEPQERYEVRSLLSEQEQHQLLIEWNNTKKDYPQDQCIHQLFEAQVERTPDAVAVVFEGQQLTYRQLNEKANQLAHYLQKLGVKPEVSVGICVERSLEMLVGILGIVKAGGAYLPLDPAYPDQRLAFMLADAQVSILLTQQSVETLYATSLQEKRVVYLDTDWQLISQESQKNPETTVKPENLVYVIYTSGSTGQSKGVAVQHSNLVNAYFAWEEAYQLHQVTSHLQMASFSFDVFSGDMVRALCSGGKLVLCPRDLLLTPHQLYELMQREKIDCAEFVPVVLRNLIQYLEDTSNSLEFMRLLICGSDSWYGSEYQKFRQFCGSQTRLINSFGVTEATIDSAYFESADTNSLPLLRGGLGRGSTQQLVPIGKPFANTQLYILDNYLQPVPVGVYGELYIGGAGVTRGYLNRPELTADKFINNPFNLAEKLYKTGDIARYLPDGNIEFIGRSDDQVKIRGFRIELAEIEAVLSQHPEVQQAVITVREAQPNQKSLVGYFVSNVETLSATPLPNTKSIDLRSFLQERLPEYMVPAAFVELVELPLTPNGKVDRKSLPAPDSTNSNLATDFTSARNTVEEQLANIWADVLRLTQVGIYDNFFELGGDSILSIQIIAKANQAGLNLTPKLLFQYPTIAELAAAAGTNQIIHTEQTPVTGNVPLTPIQNWFFEENFVDAHHWNQAVLLEVKQPLKSAILEKATQQLLIHHDALRLRFVKGESGWQQFNAEPNHIIPLIVKDLSALSSTEQLLEMEAVADELQASLDLTAGKIVRFGLFNLGITSRLLIVIHHLAVDGVSWRILIEDLQTAYAQLEQGKTVQLPRKTTSFKYWSERLSKYARSLSIQPELNYWLEQAKQPVSRMPLDWVDGVNTVATSHTLSVSLSVEETQLLLQEVPKLYRTQINDVLLTALLQVFNHWTGQTSLLIDLEGHGREELFDDIDISRTIGWFTSVFPVRLHTEQLTNSVETLKSVKEQLRSIPNRGIGYGLLRYLNSDRLQLAKLPQAEISFNYLGQFDQTFTESTLFDLAKESAGASQSKREHRTYLLEINGLVTGGQVQFDWTYSEAVHHRSTIESLAQSFIEALKSLINQSQLKDAIAYTPSDFSEFEWSQWNQSDIDDILTAIGEV</sequence>
<comment type="cofactor">
    <cofactor evidence="1">
        <name>pantetheine 4'-phosphate</name>
        <dbReference type="ChEBI" id="CHEBI:47942"/>
    </cofactor>
</comment>
<evidence type="ECO:0000256" key="5">
    <source>
        <dbReference type="ARBA" id="ARBA00022598"/>
    </source>
</evidence>
<dbReference type="Gene3D" id="2.30.38.10">
    <property type="entry name" value="Luciferase, Domain 3"/>
    <property type="match status" value="2"/>
</dbReference>
<dbReference type="Pfam" id="PF00501">
    <property type="entry name" value="AMP-binding"/>
    <property type="match status" value="2"/>
</dbReference>
<dbReference type="eggNOG" id="COG1020">
    <property type="taxonomic scope" value="Bacteria"/>
</dbReference>
<dbReference type="NCBIfam" id="TIGR01733">
    <property type="entry name" value="AA-adenyl-dom"/>
    <property type="match status" value="2"/>
</dbReference>
<dbReference type="HOGENOM" id="CLU_000022_0_18_3"/>
<dbReference type="EC" id="5.1.1.12" evidence="9"/>
<dbReference type="GO" id="GO:0031177">
    <property type="term" value="F:phosphopantetheine binding"/>
    <property type="evidence" value="ECO:0007669"/>
    <property type="project" value="InterPro"/>
</dbReference>
<dbReference type="GO" id="GO:0044550">
    <property type="term" value="P:secondary metabolite biosynthetic process"/>
    <property type="evidence" value="ECO:0007669"/>
    <property type="project" value="UniProtKB-ARBA"/>
</dbReference>
<feature type="domain" description="Carrier" evidence="8">
    <location>
        <begin position="2123"/>
        <end position="2197"/>
    </location>
</feature>
<dbReference type="CDD" id="cd19531">
    <property type="entry name" value="LCL_NRPS-like"/>
    <property type="match status" value="1"/>
</dbReference>
<dbReference type="InterPro" id="IPR010071">
    <property type="entry name" value="AA_adenyl_dom"/>
</dbReference>
<evidence type="ECO:0000256" key="1">
    <source>
        <dbReference type="ARBA" id="ARBA00001957"/>
    </source>
</evidence>
<dbReference type="PROSITE" id="PS00012">
    <property type="entry name" value="PHOSPHOPANTETHEINE"/>
    <property type="match status" value="1"/>
</dbReference>
<dbReference type="CDD" id="cd19534">
    <property type="entry name" value="E_NRPS"/>
    <property type="match status" value="1"/>
</dbReference>
<evidence type="ECO:0000256" key="6">
    <source>
        <dbReference type="ARBA" id="ARBA00022737"/>
    </source>
</evidence>
<accession>K9VTJ6</accession>
<evidence type="ECO:0000256" key="2">
    <source>
        <dbReference type="ARBA" id="ARBA00006432"/>
    </source>
</evidence>